<proteinExistence type="predicted"/>
<dbReference type="RefSeq" id="WP_057790889.1">
    <property type="nucleotide sequence ID" value="NZ_LAXJ01000003.1"/>
</dbReference>
<evidence type="ECO:0000313" key="3">
    <source>
        <dbReference type="Proteomes" id="UP000051295"/>
    </source>
</evidence>
<name>A0A0T5NYB5_9RHOB</name>
<sequence length="259" mass="28014">MEVHVFVLHLVRASARRDNAQALLADAREIGGTKGEIWPAVDGSAMSSTDLSASVGAALFDPAYPFPLKAGEIGCTLSHRQIWAELQMRDADAALILEDDAEIDPDTFHAAFNLARTHIGKLGYIQFQTRAPKGPSHLVDTSGDCRLVVPQQAGLRTTGQMVSRTAAAHLLALSDPFDRPVDTLIQSHWHTGLRPAVIYPSGLADIGEDLDGSTIQSGDKPWTEKLMREFHRTRYRAGVARLSRHSTAPTGGGFAQDKG</sequence>
<evidence type="ECO:0000259" key="1">
    <source>
        <dbReference type="Pfam" id="PF01755"/>
    </source>
</evidence>
<feature type="domain" description="Glycosyl transferase family 25" evidence="1">
    <location>
        <begin position="4"/>
        <end position="185"/>
    </location>
</feature>
<comment type="caution">
    <text evidence="2">The sequence shown here is derived from an EMBL/GenBank/DDBJ whole genome shotgun (WGS) entry which is preliminary data.</text>
</comment>
<dbReference type="Proteomes" id="UP000051295">
    <property type="component" value="Unassembled WGS sequence"/>
</dbReference>
<dbReference type="AlphaFoldDB" id="A0A0T5NYB5"/>
<dbReference type="EMBL" id="LAXJ01000003">
    <property type="protein sequence ID" value="KRS13907.1"/>
    <property type="molecule type" value="Genomic_DNA"/>
</dbReference>
<protein>
    <submittedName>
        <fullName evidence="2">Glycosyl transferase family 25</fullName>
    </submittedName>
</protein>
<accession>A0A0T5NYB5</accession>
<dbReference type="InterPro" id="IPR002654">
    <property type="entry name" value="Glyco_trans_25"/>
</dbReference>
<reference evidence="2 3" key="1">
    <citation type="submission" date="2015-04" db="EMBL/GenBank/DDBJ databases">
        <title>The draft genome sequence of Roseovarius sp.R12b.</title>
        <authorList>
            <person name="Li G."/>
            <person name="Lai Q."/>
            <person name="Shao Z."/>
            <person name="Yan P."/>
        </authorList>
    </citation>
    <scope>NUCLEOTIDE SEQUENCE [LARGE SCALE GENOMIC DNA]</scope>
    <source>
        <strain evidence="2 3">R12B</strain>
    </source>
</reference>
<dbReference type="OrthoDB" id="259382at2"/>
<evidence type="ECO:0000313" key="2">
    <source>
        <dbReference type="EMBL" id="KRS13907.1"/>
    </source>
</evidence>
<keyword evidence="3" id="KW-1185">Reference proteome</keyword>
<organism evidence="2 3">
    <name type="scientific">Roseovarius atlanticus</name>
    <dbReference type="NCBI Taxonomy" id="1641875"/>
    <lineage>
        <taxon>Bacteria</taxon>
        <taxon>Pseudomonadati</taxon>
        <taxon>Pseudomonadota</taxon>
        <taxon>Alphaproteobacteria</taxon>
        <taxon>Rhodobacterales</taxon>
        <taxon>Roseobacteraceae</taxon>
        <taxon>Roseovarius</taxon>
    </lineage>
</organism>
<dbReference type="GO" id="GO:0016740">
    <property type="term" value="F:transferase activity"/>
    <property type="evidence" value="ECO:0007669"/>
    <property type="project" value="UniProtKB-KW"/>
</dbReference>
<dbReference type="PATRIC" id="fig|1641875.4.peg.3015"/>
<keyword evidence="2" id="KW-0808">Transferase</keyword>
<gene>
    <name evidence="2" type="ORF">XM53_04985</name>
</gene>
<dbReference type="CDD" id="cd06532">
    <property type="entry name" value="Glyco_transf_25"/>
    <property type="match status" value="1"/>
</dbReference>
<dbReference type="Pfam" id="PF01755">
    <property type="entry name" value="Glyco_transf_25"/>
    <property type="match status" value="1"/>
</dbReference>
<dbReference type="STRING" id="1641875.XM53_04985"/>